<protein>
    <submittedName>
        <fullName evidence="2">Uncharacterized protein</fullName>
    </submittedName>
</protein>
<keyword evidence="3" id="KW-1185">Reference proteome</keyword>
<evidence type="ECO:0000313" key="3">
    <source>
        <dbReference type="Proteomes" id="UP000638648"/>
    </source>
</evidence>
<evidence type="ECO:0000313" key="2">
    <source>
        <dbReference type="EMBL" id="MBE1610287.1"/>
    </source>
</evidence>
<accession>A0A927N7B0</accession>
<proteinExistence type="predicted"/>
<evidence type="ECO:0000256" key="1">
    <source>
        <dbReference type="SAM" id="MobiDB-lite"/>
    </source>
</evidence>
<gene>
    <name evidence="2" type="ORF">HEB94_007135</name>
</gene>
<name>A0A927N7B0_9ACTN</name>
<dbReference type="AlphaFoldDB" id="A0A927N7B0"/>
<reference evidence="2" key="1">
    <citation type="submission" date="2020-10" db="EMBL/GenBank/DDBJ databases">
        <title>Sequencing the genomes of 1000 actinobacteria strains.</title>
        <authorList>
            <person name="Klenk H.-P."/>
        </authorList>
    </citation>
    <scope>NUCLEOTIDE SEQUENCE</scope>
    <source>
        <strain evidence="2">DSM 45354</strain>
    </source>
</reference>
<dbReference type="RefSeq" id="WP_337918100.1">
    <property type="nucleotide sequence ID" value="NZ_BAABJL010000095.1"/>
</dbReference>
<dbReference type="Proteomes" id="UP000638648">
    <property type="component" value="Unassembled WGS sequence"/>
</dbReference>
<feature type="region of interest" description="Disordered" evidence="1">
    <location>
        <begin position="21"/>
        <end position="41"/>
    </location>
</feature>
<organism evidence="2 3">
    <name type="scientific">Actinopolymorpha pittospori</name>
    <dbReference type="NCBI Taxonomy" id="648752"/>
    <lineage>
        <taxon>Bacteria</taxon>
        <taxon>Bacillati</taxon>
        <taxon>Actinomycetota</taxon>
        <taxon>Actinomycetes</taxon>
        <taxon>Propionibacteriales</taxon>
        <taxon>Actinopolymorphaceae</taxon>
        <taxon>Actinopolymorpha</taxon>
    </lineage>
</organism>
<sequence>MTEKEIGQGLVAAGRKVGLTHQRQLAQTDSDSQRIGRTSTS</sequence>
<dbReference type="EMBL" id="JADBEM010000001">
    <property type="protein sequence ID" value="MBE1610287.1"/>
    <property type="molecule type" value="Genomic_DNA"/>
</dbReference>
<comment type="caution">
    <text evidence="2">The sequence shown here is derived from an EMBL/GenBank/DDBJ whole genome shotgun (WGS) entry which is preliminary data.</text>
</comment>